<accession>A0A4Y9R502</accession>
<gene>
    <name evidence="5" type="ORF">E4M00_05770</name>
</gene>
<evidence type="ECO:0000256" key="1">
    <source>
        <dbReference type="ARBA" id="ARBA00008361"/>
    </source>
</evidence>
<evidence type="ECO:0000313" key="5">
    <source>
        <dbReference type="EMBL" id="TFV99002.1"/>
    </source>
</evidence>
<dbReference type="Gene3D" id="3.40.50.150">
    <property type="entry name" value="Vaccinia Virus protein VP39"/>
    <property type="match status" value="1"/>
</dbReference>
<dbReference type="PANTHER" id="PTHR44942">
    <property type="entry name" value="METHYLTRANSF_11 DOMAIN-CONTAINING PROTEIN"/>
    <property type="match status" value="1"/>
</dbReference>
<evidence type="ECO:0000259" key="4">
    <source>
        <dbReference type="Pfam" id="PF08241"/>
    </source>
</evidence>
<reference evidence="5 6" key="1">
    <citation type="journal article" date="2018" name="J. Microbiol.">
        <title>Leifsonia flava sp. nov., a novel actinobacterium isolated from the rhizosphere of Aquilegia viridiflora.</title>
        <authorList>
            <person name="Cai Y."/>
            <person name="Tao W.Z."/>
            <person name="Ma Y.J."/>
            <person name="Cheng J."/>
            <person name="Zhang M.Y."/>
            <person name="Zhang Y.X."/>
        </authorList>
    </citation>
    <scope>NUCLEOTIDE SEQUENCE [LARGE SCALE GENOMIC DNA]</scope>
    <source>
        <strain evidence="5 6">SYP-B2174</strain>
    </source>
</reference>
<dbReference type="RefSeq" id="WP_135119505.1">
    <property type="nucleotide sequence ID" value="NZ_SPQZ01000002.1"/>
</dbReference>
<dbReference type="InterPro" id="IPR013216">
    <property type="entry name" value="Methyltransf_11"/>
</dbReference>
<dbReference type="SUPFAM" id="SSF53335">
    <property type="entry name" value="S-adenosyl-L-methionine-dependent methyltransferases"/>
    <property type="match status" value="1"/>
</dbReference>
<dbReference type="EMBL" id="SPQZ01000002">
    <property type="protein sequence ID" value="TFV99002.1"/>
    <property type="molecule type" value="Genomic_DNA"/>
</dbReference>
<name>A0A4Y9R502_9MICO</name>
<dbReference type="InterPro" id="IPR051052">
    <property type="entry name" value="Diverse_substrate_MTase"/>
</dbReference>
<comment type="similarity">
    <text evidence="1">Belongs to the methyltransferase superfamily.</text>
</comment>
<feature type="domain" description="Methyltransferase type 11" evidence="4">
    <location>
        <begin position="51"/>
        <end position="140"/>
    </location>
</feature>
<keyword evidence="3 5" id="KW-0808">Transferase</keyword>
<comment type="caution">
    <text evidence="5">The sequence shown here is derived from an EMBL/GenBank/DDBJ whole genome shotgun (WGS) entry which is preliminary data.</text>
</comment>
<dbReference type="Pfam" id="PF08241">
    <property type="entry name" value="Methyltransf_11"/>
    <property type="match status" value="1"/>
</dbReference>
<evidence type="ECO:0000256" key="3">
    <source>
        <dbReference type="ARBA" id="ARBA00022679"/>
    </source>
</evidence>
<organism evidence="5 6">
    <name type="scientific">Orlajensenia leifsoniae</name>
    <dbReference type="NCBI Taxonomy" id="2561933"/>
    <lineage>
        <taxon>Bacteria</taxon>
        <taxon>Bacillati</taxon>
        <taxon>Actinomycetota</taxon>
        <taxon>Actinomycetes</taxon>
        <taxon>Micrococcales</taxon>
        <taxon>Microbacteriaceae</taxon>
        <taxon>Orlajensenia</taxon>
    </lineage>
</organism>
<keyword evidence="2 5" id="KW-0489">Methyltransferase</keyword>
<evidence type="ECO:0000256" key="2">
    <source>
        <dbReference type="ARBA" id="ARBA00022603"/>
    </source>
</evidence>
<sequence length="255" mass="27854">MVRDSHHAASFGENAGGYDAHRPSYPLETVRWLIGGGEGASGDAPGDLEVLDLGAGTGKLTERLVELAASVTAVDPSPEMLEVLGERMPHVRTLVGSAEAIPLPDDSVDLVTVAQAWHWVDPEAATREVLRVLRPDGRLALIWNTRDDTIPWVDALSAAMHRGLHEATAFHPTLGAGLELTAKREERWMSRTTRQGLLELATTRSYYLTASAEERSAMLERIESVLDSHPETRAPEILLPYVTEAWIAEPWVPGC</sequence>
<dbReference type="GO" id="GO:0032259">
    <property type="term" value="P:methylation"/>
    <property type="evidence" value="ECO:0007669"/>
    <property type="project" value="UniProtKB-KW"/>
</dbReference>
<dbReference type="AlphaFoldDB" id="A0A4Y9R502"/>
<dbReference type="CDD" id="cd02440">
    <property type="entry name" value="AdoMet_MTases"/>
    <property type="match status" value="1"/>
</dbReference>
<proteinExistence type="inferred from homology"/>
<protein>
    <submittedName>
        <fullName evidence="5">Class I SAM-dependent methyltransferase</fullName>
    </submittedName>
</protein>
<dbReference type="Proteomes" id="UP000298127">
    <property type="component" value="Unassembled WGS sequence"/>
</dbReference>
<evidence type="ECO:0000313" key="6">
    <source>
        <dbReference type="Proteomes" id="UP000298127"/>
    </source>
</evidence>
<dbReference type="PANTHER" id="PTHR44942:SF4">
    <property type="entry name" value="METHYLTRANSFERASE TYPE 11 DOMAIN-CONTAINING PROTEIN"/>
    <property type="match status" value="1"/>
</dbReference>
<keyword evidence="6" id="KW-1185">Reference proteome</keyword>
<dbReference type="InterPro" id="IPR029063">
    <property type="entry name" value="SAM-dependent_MTases_sf"/>
</dbReference>
<dbReference type="GO" id="GO:0008757">
    <property type="term" value="F:S-adenosylmethionine-dependent methyltransferase activity"/>
    <property type="evidence" value="ECO:0007669"/>
    <property type="project" value="InterPro"/>
</dbReference>